<feature type="transmembrane region" description="Helical" evidence="10">
    <location>
        <begin position="214"/>
        <end position="237"/>
    </location>
</feature>
<dbReference type="PANTHER" id="PTHR22760">
    <property type="entry name" value="GLYCOSYLTRANSFERASE"/>
    <property type="match status" value="1"/>
</dbReference>
<keyword evidence="11" id="KW-0732">Signal</keyword>
<protein>
    <recommendedName>
        <fullName evidence="10">Mannosyltransferase</fullName>
        <ecNumber evidence="10">2.4.1.-</ecNumber>
    </recommendedName>
</protein>
<evidence type="ECO:0000256" key="1">
    <source>
        <dbReference type="ARBA" id="ARBA00004477"/>
    </source>
</evidence>
<feature type="signal peptide" evidence="11">
    <location>
        <begin position="1"/>
        <end position="23"/>
    </location>
</feature>
<evidence type="ECO:0000256" key="2">
    <source>
        <dbReference type="ARBA" id="ARBA00006065"/>
    </source>
</evidence>
<gene>
    <name evidence="12" type="ORF">E1B28_009060</name>
</gene>
<dbReference type="Pfam" id="PF03901">
    <property type="entry name" value="Glyco_transf_22"/>
    <property type="match status" value="1"/>
</dbReference>
<feature type="transmembrane region" description="Helical" evidence="10">
    <location>
        <begin position="271"/>
        <end position="291"/>
    </location>
</feature>
<keyword evidence="4" id="KW-0808">Transferase</keyword>
<evidence type="ECO:0000313" key="12">
    <source>
        <dbReference type="EMBL" id="KAG7092732.1"/>
    </source>
</evidence>
<evidence type="ECO:0000256" key="9">
    <source>
        <dbReference type="ARBA" id="ARBA00024708"/>
    </source>
</evidence>
<dbReference type="GO" id="GO:0006506">
    <property type="term" value="P:GPI anchor biosynthetic process"/>
    <property type="evidence" value="ECO:0007669"/>
    <property type="project" value="TreeGrafter"/>
</dbReference>
<feature type="chain" id="PRO_5040261759" description="Mannosyltransferase" evidence="11">
    <location>
        <begin position="24"/>
        <end position="533"/>
    </location>
</feature>
<keyword evidence="3 10" id="KW-0328">Glycosyltransferase</keyword>
<proteinExistence type="inferred from homology"/>
<evidence type="ECO:0000256" key="3">
    <source>
        <dbReference type="ARBA" id="ARBA00022676"/>
    </source>
</evidence>
<comment type="caution">
    <text evidence="10">Lacks conserved residue(s) required for the propagation of feature annotation.</text>
</comment>
<evidence type="ECO:0000256" key="5">
    <source>
        <dbReference type="ARBA" id="ARBA00022692"/>
    </source>
</evidence>
<evidence type="ECO:0000256" key="6">
    <source>
        <dbReference type="ARBA" id="ARBA00022824"/>
    </source>
</evidence>
<dbReference type="GO" id="GO:0000026">
    <property type="term" value="F:alpha-1,2-mannosyltransferase activity"/>
    <property type="evidence" value="ECO:0007669"/>
    <property type="project" value="TreeGrafter"/>
</dbReference>
<sequence length="533" mass="60037">MPSTTVTALVVRVLIAVCTRTAFQPDEYFQSLEPAHHLVFGYGHLTWEWLSPRPIRSIIYPALNVPIYWLLKITGIDGWGRFGDELVLLAPRILHGTLAAMTDIAICHLTKETIGDRYVTTALFLSLTSLFHSLSLSRSLSNSLETSLTTIALSFFPWDIGVLDLPRTRGRIRRMLFFASLACLVRVTNGFIWIYMTAVFMWRIRARKPLLEGFILDSIVTGLLALFLTFVLDTLYYGRATLTPFNFLRTNLSAVSLFYGSNPWHFYLSQALPILCTTALPFVTHGIWLGVTSPHSNHLKVLIGLSCWTIGIYSLAGHKEWRFIHPLLPIFHICAAKSLVDCSPKTKDGEKLPLPSGPISVMTYVRSLPVEVTRSGVGFLMPCHSTPGHAYLHRPQLAQGELWALGCEPPLQNQDLATYTDQTTVFFSDPYHYLIDRFPSIVNPSFPKSPYPASTPSSSPSQAVQSWRHEWPMHLVFFGSLLERKGVRHLLEERGYKEVWHGGRPWEGDGEERKGGVKVWRWTTGAGSRLNGL</sequence>
<dbReference type="GO" id="GO:0005789">
    <property type="term" value="C:endoplasmic reticulum membrane"/>
    <property type="evidence" value="ECO:0007669"/>
    <property type="project" value="UniProtKB-SubCell"/>
</dbReference>
<dbReference type="AlphaFoldDB" id="A0A9P7USE7"/>
<evidence type="ECO:0000313" key="13">
    <source>
        <dbReference type="Proteomes" id="UP001049176"/>
    </source>
</evidence>
<evidence type="ECO:0000256" key="11">
    <source>
        <dbReference type="SAM" id="SignalP"/>
    </source>
</evidence>
<keyword evidence="6 10" id="KW-0256">Endoplasmic reticulum</keyword>
<dbReference type="GeneID" id="66078136"/>
<dbReference type="Proteomes" id="UP001049176">
    <property type="component" value="Chromosome 5"/>
</dbReference>
<feature type="transmembrane region" description="Helical" evidence="10">
    <location>
        <begin position="177"/>
        <end position="202"/>
    </location>
</feature>
<evidence type="ECO:0000256" key="10">
    <source>
        <dbReference type="RuleBase" id="RU363075"/>
    </source>
</evidence>
<comment type="caution">
    <text evidence="12">The sequence shown here is derived from an EMBL/GenBank/DDBJ whole genome shotgun (WGS) entry which is preliminary data.</text>
</comment>
<dbReference type="InterPro" id="IPR005599">
    <property type="entry name" value="GPI_mannosylTrfase"/>
</dbReference>
<evidence type="ECO:0000256" key="8">
    <source>
        <dbReference type="ARBA" id="ARBA00023136"/>
    </source>
</evidence>
<name>A0A9P7USE7_9AGAR</name>
<feature type="transmembrane region" description="Helical" evidence="10">
    <location>
        <begin position="297"/>
        <end position="316"/>
    </location>
</feature>
<dbReference type="EC" id="2.4.1.-" evidence="10"/>
<comment type="similarity">
    <text evidence="2">Belongs to the glycosyltransferase 22 family. PIGB subfamily.</text>
</comment>
<evidence type="ECO:0000256" key="4">
    <source>
        <dbReference type="ARBA" id="ARBA00022679"/>
    </source>
</evidence>
<comment type="function">
    <text evidence="9">Mannosyltransferase involved in glycosylphosphatidylinositol-anchor biosynthesis. Transfers the third mannose to Man2-GlcN-acyl-PI during GPI precursor assembly.</text>
</comment>
<keyword evidence="13" id="KW-1185">Reference proteome</keyword>
<accession>A0A9P7USE7</accession>
<dbReference type="EMBL" id="CM032185">
    <property type="protein sequence ID" value="KAG7092732.1"/>
    <property type="molecule type" value="Genomic_DNA"/>
</dbReference>
<keyword evidence="7 10" id="KW-1133">Transmembrane helix</keyword>
<dbReference type="OrthoDB" id="416834at2759"/>
<organism evidence="12 13">
    <name type="scientific">Marasmius oreades</name>
    <name type="common">fairy-ring Marasmius</name>
    <dbReference type="NCBI Taxonomy" id="181124"/>
    <lineage>
        <taxon>Eukaryota</taxon>
        <taxon>Fungi</taxon>
        <taxon>Dikarya</taxon>
        <taxon>Basidiomycota</taxon>
        <taxon>Agaricomycotina</taxon>
        <taxon>Agaricomycetes</taxon>
        <taxon>Agaricomycetidae</taxon>
        <taxon>Agaricales</taxon>
        <taxon>Marasmiineae</taxon>
        <taxon>Marasmiaceae</taxon>
        <taxon>Marasmius</taxon>
    </lineage>
</organism>
<keyword evidence="5 10" id="KW-0812">Transmembrane</keyword>
<evidence type="ECO:0000256" key="7">
    <source>
        <dbReference type="ARBA" id="ARBA00022989"/>
    </source>
</evidence>
<reference evidence="12" key="1">
    <citation type="journal article" date="2021" name="Genome Biol. Evol.">
        <title>The assembled and annotated genome of the fairy-ring fungus Marasmius oreades.</title>
        <authorList>
            <person name="Hiltunen M."/>
            <person name="Ament-Velasquez S.L."/>
            <person name="Johannesson H."/>
        </authorList>
    </citation>
    <scope>NUCLEOTIDE SEQUENCE</scope>
    <source>
        <strain evidence="12">03SP1</strain>
    </source>
</reference>
<dbReference type="PANTHER" id="PTHR22760:SF4">
    <property type="entry name" value="GPI MANNOSYLTRANSFERASE 3"/>
    <property type="match status" value="1"/>
</dbReference>
<dbReference type="RefSeq" id="XP_043009202.1">
    <property type="nucleotide sequence ID" value="XM_043153917.1"/>
</dbReference>
<comment type="subcellular location">
    <subcellularLocation>
        <location evidence="1 10">Endoplasmic reticulum membrane</location>
        <topology evidence="1 10">Multi-pass membrane protein</topology>
    </subcellularLocation>
</comment>
<keyword evidence="8 10" id="KW-0472">Membrane</keyword>